<dbReference type="SUPFAM" id="SSF53067">
    <property type="entry name" value="Actin-like ATPase domain"/>
    <property type="match status" value="1"/>
</dbReference>
<dbReference type="Gene3D" id="3.30.420.40">
    <property type="match status" value="2"/>
</dbReference>
<gene>
    <name evidence="2" type="ORF">FLSS-16_0017</name>
</gene>
<name>M1P2M6_9ZZZZ</name>
<keyword evidence="1" id="KW-1133">Transmembrane helix</keyword>
<organism evidence="2">
    <name type="scientific">uncultured organism</name>
    <dbReference type="NCBI Taxonomy" id="155900"/>
    <lineage>
        <taxon>unclassified sequences</taxon>
        <taxon>environmental samples</taxon>
    </lineage>
</organism>
<accession>M1P2M6</accession>
<dbReference type="PANTHER" id="PTHR32432:SF3">
    <property type="entry name" value="ETHANOLAMINE UTILIZATION PROTEIN EUTJ"/>
    <property type="match status" value="1"/>
</dbReference>
<dbReference type="Pfam" id="PF05137">
    <property type="entry name" value="PilN"/>
    <property type="match status" value="1"/>
</dbReference>
<keyword evidence="1" id="KW-0472">Membrane</keyword>
<evidence type="ECO:0000313" key="2">
    <source>
        <dbReference type="EMBL" id="AGF93676.1"/>
    </source>
</evidence>
<evidence type="ECO:0000256" key="1">
    <source>
        <dbReference type="SAM" id="Phobius"/>
    </source>
</evidence>
<feature type="transmembrane region" description="Helical" evidence="1">
    <location>
        <begin position="348"/>
        <end position="370"/>
    </location>
</feature>
<proteinExistence type="predicted"/>
<dbReference type="EMBL" id="JX684102">
    <property type="protein sequence ID" value="AGF93676.1"/>
    <property type="molecule type" value="Genomic_DNA"/>
</dbReference>
<dbReference type="InterPro" id="IPR043129">
    <property type="entry name" value="ATPase_NBD"/>
</dbReference>
<dbReference type="PANTHER" id="PTHR32432">
    <property type="entry name" value="CELL DIVISION PROTEIN FTSA-RELATED"/>
    <property type="match status" value="1"/>
</dbReference>
<dbReference type="InterPro" id="IPR050696">
    <property type="entry name" value="FtsA/MreB"/>
</dbReference>
<keyword evidence="1" id="KW-0812">Transmembrane</keyword>
<sequence length="510" mass="57249">MQKTILSIDLGSAWVKLLQTQVGLRSEAILNFKLLRVYPEDTPVSIADKIYNAIEQYNLFADQNLLAVNGKKALYQELSFPFTQQNKIKQVLPLELEANIPVNLSGYIWDYFLTNTGPKQCKAFCVLQDKDSIRQWLDAFQESGITINRIDLDLTAYSGFASFVSGKSENHAFLDLGWSKINLAIIQNSQIRLMRNIPLGIRDIVQEMDPDTDGEETQKLEDIFAKLAKEKDNSHNSLPGSYLELVRQIKLSFMQENSLPDNINTHITGGGASLPSLSEILSRDTGLELSREELPVPDSLRLREPSSTALLFTALGLHRTHQKSGLNFRQGELALEEYEPLWKPHLRYGIVALALILCTWGFSFGSDIYLQQKKLDKLQTQIKQTFYEIAPGASKNLNPMQYSSIIRSRIDALKSGTVSEKVPPAKSTRLLSSISKALPEDLQLQIELFSLDRSSLNLSGNAKDYNTVNRIKKHLKGLNYLSNVEIVGANVNQGGEKVSFNIRATIQEQS</sequence>
<protein>
    <submittedName>
        <fullName evidence="2">Type IV pilus assembly protein PilM</fullName>
    </submittedName>
</protein>
<dbReference type="InterPro" id="IPR007813">
    <property type="entry name" value="PilN"/>
</dbReference>
<dbReference type="Gene3D" id="3.30.1490.300">
    <property type="match status" value="1"/>
</dbReference>
<reference evidence="2" key="1">
    <citation type="journal article" date="2013" name="Syst. Appl. Microbiol.">
        <title>New insights into the archaeal diversity of a hypersaline microbial mat obtained by a metagenomic approach.</title>
        <authorList>
            <person name="Lopez-Lopez A."/>
            <person name="Richter M."/>
            <person name="Pena A."/>
            <person name="Tamames J."/>
            <person name="Rossello-Mora R."/>
        </authorList>
    </citation>
    <scope>NUCLEOTIDE SEQUENCE</scope>
</reference>
<dbReference type="AlphaFoldDB" id="M1P2M6"/>